<gene>
    <name evidence="1" type="ORF">AMTR_s00052p00211340</name>
</gene>
<evidence type="ECO:0000313" key="1">
    <source>
        <dbReference type="EMBL" id="ERN16465.1"/>
    </source>
</evidence>
<dbReference type="HOGENOM" id="CLU_2323560_0_0_1"/>
<dbReference type="EMBL" id="KI392446">
    <property type="protein sequence ID" value="ERN16465.1"/>
    <property type="molecule type" value="Genomic_DNA"/>
</dbReference>
<proteinExistence type="predicted"/>
<accession>U5D2I9</accession>
<dbReference type="Gramene" id="ERN16465">
    <property type="protein sequence ID" value="ERN16465"/>
    <property type="gene ID" value="AMTR_s00052p00211340"/>
</dbReference>
<dbReference type="Proteomes" id="UP000017836">
    <property type="component" value="Unassembled WGS sequence"/>
</dbReference>
<sequence>MVPPNPTPNPNPMLISSHGNSNLFLLLSIRLAEGGGSGLPLEPWVGESRHKYGFPEYMDGLNVSIWFPVGIGPDKLLLDRLRTLKEVKDEMLRGMTHVS</sequence>
<organism evidence="1 2">
    <name type="scientific">Amborella trichopoda</name>
    <dbReference type="NCBI Taxonomy" id="13333"/>
    <lineage>
        <taxon>Eukaryota</taxon>
        <taxon>Viridiplantae</taxon>
        <taxon>Streptophyta</taxon>
        <taxon>Embryophyta</taxon>
        <taxon>Tracheophyta</taxon>
        <taxon>Spermatophyta</taxon>
        <taxon>Magnoliopsida</taxon>
        <taxon>Amborellales</taxon>
        <taxon>Amborellaceae</taxon>
        <taxon>Amborella</taxon>
    </lineage>
</organism>
<name>U5D2I9_AMBTC</name>
<protein>
    <submittedName>
        <fullName evidence="1">Uncharacterized protein</fullName>
    </submittedName>
</protein>
<reference evidence="2" key="1">
    <citation type="journal article" date="2013" name="Science">
        <title>The Amborella genome and the evolution of flowering plants.</title>
        <authorList>
            <consortium name="Amborella Genome Project"/>
        </authorList>
    </citation>
    <scope>NUCLEOTIDE SEQUENCE [LARGE SCALE GENOMIC DNA]</scope>
</reference>
<evidence type="ECO:0000313" key="2">
    <source>
        <dbReference type="Proteomes" id="UP000017836"/>
    </source>
</evidence>
<keyword evidence="2" id="KW-1185">Reference proteome</keyword>
<dbReference type="AlphaFoldDB" id="U5D2I9"/>